<dbReference type="InterPro" id="IPR036378">
    <property type="entry name" value="FAS1_dom_sf"/>
</dbReference>
<gene>
    <name evidence="2" type="ORF">SAMN04488122_2416</name>
</gene>
<name>A0A1I0R7V2_9BACT</name>
<dbReference type="EMBL" id="FOJG01000001">
    <property type="protein sequence ID" value="SEW36676.1"/>
    <property type="molecule type" value="Genomic_DNA"/>
</dbReference>
<dbReference type="Pfam" id="PF02469">
    <property type="entry name" value="Fasciclin"/>
    <property type="match status" value="1"/>
</dbReference>
<dbReference type="RefSeq" id="WP_089894963.1">
    <property type="nucleotide sequence ID" value="NZ_FOJG01000001.1"/>
</dbReference>
<proteinExistence type="predicted"/>
<organism evidence="2 3">
    <name type="scientific">Chitinophaga arvensicola</name>
    <dbReference type="NCBI Taxonomy" id="29529"/>
    <lineage>
        <taxon>Bacteria</taxon>
        <taxon>Pseudomonadati</taxon>
        <taxon>Bacteroidota</taxon>
        <taxon>Chitinophagia</taxon>
        <taxon>Chitinophagales</taxon>
        <taxon>Chitinophagaceae</taxon>
        <taxon>Chitinophaga</taxon>
    </lineage>
</organism>
<evidence type="ECO:0000313" key="3">
    <source>
        <dbReference type="Proteomes" id="UP000199310"/>
    </source>
</evidence>
<evidence type="ECO:0000313" key="2">
    <source>
        <dbReference type="EMBL" id="SEW36676.1"/>
    </source>
</evidence>
<dbReference type="OrthoDB" id="1097608at2"/>
<dbReference type="PROSITE" id="PS51257">
    <property type="entry name" value="PROKAR_LIPOPROTEIN"/>
    <property type="match status" value="1"/>
</dbReference>
<dbReference type="Gene3D" id="2.30.180.10">
    <property type="entry name" value="FAS1 domain"/>
    <property type="match status" value="1"/>
</dbReference>
<protein>
    <recommendedName>
        <fullName evidence="1">FAS1 domain-containing protein</fullName>
    </recommendedName>
</protein>
<keyword evidence="3" id="KW-1185">Reference proteome</keyword>
<reference evidence="3" key="1">
    <citation type="submission" date="2016-10" db="EMBL/GenBank/DDBJ databases">
        <authorList>
            <person name="Varghese N."/>
            <person name="Submissions S."/>
        </authorList>
    </citation>
    <scope>NUCLEOTIDE SEQUENCE [LARGE SCALE GENOMIC DNA]</scope>
    <source>
        <strain evidence="3">DSM 3695</strain>
    </source>
</reference>
<dbReference type="SUPFAM" id="SSF82153">
    <property type="entry name" value="FAS1 domain"/>
    <property type="match status" value="1"/>
</dbReference>
<dbReference type="AlphaFoldDB" id="A0A1I0R7V2"/>
<dbReference type="PROSITE" id="PS50213">
    <property type="entry name" value="FAS1"/>
    <property type="match status" value="1"/>
</dbReference>
<sequence>MSKAQLLRGKTGILGLLVLLAAVSFSACKKDYYHDSGLQSGKYAGSSFEYLQSKPYFFDSIATIVQLAGLEKVLRDSSVTFFAPTDHTVKQVMDDINRSRYENFQDSVTLADVPGEVWQKYLSRYIFRDKYMLKDVPRFLYSQQDLYPGMNLESWQGYVMKLGVLFSDYNGTRDVGPRKLLLIDVGSLETPNNIVGNVASSDMQTRNGIVHVLDDEHSFGFDSRSFSRLVEEYLK</sequence>
<evidence type="ECO:0000259" key="1">
    <source>
        <dbReference type="PROSITE" id="PS50213"/>
    </source>
</evidence>
<accession>A0A1I0R7V2</accession>
<dbReference type="Proteomes" id="UP000199310">
    <property type="component" value="Unassembled WGS sequence"/>
</dbReference>
<dbReference type="InterPro" id="IPR000782">
    <property type="entry name" value="FAS1_domain"/>
</dbReference>
<feature type="domain" description="FAS1" evidence="1">
    <location>
        <begin position="44"/>
        <end position="217"/>
    </location>
</feature>
<dbReference type="STRING" id="29529.SAMN04488122_2416"/>